<organism evidence="6">
    <name type="scientific">marine metagenome</name>
    <dbReference type="NCBI Taxonomy" id="408172"/>
    <lineage>
        <taxon>unclassified sequences</taxon>
        <taxon>metagenomes</taxon>
        <taxon>ecological metagenomes</taxon>
    </lineage>
</organism>
<dbReference type="GO" id="GO:0005524">
    <property type="term" value="F:ATP binding"/>
    <property type="evidence" value="ECO:0007669"/>
    <property type="project" value="UniProtKB-KW"/>
</dbReference>
<feature type="non-terminal residue" evidence="6">
    <location>
        <position position="49"/>
    </location>
</feature>
<dbReference type="AlphaFoldDB" id="A0A382WYH4"/>
<name>A0A382WYH4_9ZZZZ</name>
<evidence type="ECO:0000256" key="4">
    <source>
        <dbReference type="ARBA" id="ARBA00023267"/>
    </source>
</evidence>
<keyword evidence="2" id="KW-0547">Nucleotide-binding</keyword>
<keyword evidence="1" id="KW-0436">Ligase</keyword>
<evidence type="ECO:0000259" key="5">
    <source>
        <dbReference type="PROSITE" id="PS50979"/>
    </source>
</evidence>
<keyword evidence="3" id="KW-0067">ATP-binding</keyword>
<dbReference type="GO" id="GO:0005739">
    <property type="term" value="C:mitochondrion"/>
    <property type="evidence" value="ECO:0007669"/>
    <property type="project" value="TreeGrafter"/>
</dbReference>
<dbReference type="InterPro" id="IPR050856">
    <property type="entry name" value="Biotin_carboxylase_complex"/>
</dbReference>
<feature type="non-terminal residue" evidence="6">
    <location>
        <position position="1"/>
    </location>
</feature>
<dbReference type="SUPFAM" id="SSF52440">
    <property type="entry name" value="PreATP-grasp domain"/>
    <property type="match status" value="1"/>
</dbReference>
<dbReference type="InterPro" id="IPR005481">
    <property type="entry name" value="BC-like_N"/>
</dbReference>
<dbReference type="EMBL" id="UINC01163347">
    <property type="protein sequence ID" value="SVD63610.1"/>
    <property type="molecule type" value="Genomic_DNA"/>
</dbReference>
<dbReference type="InterPro" id="IPR016185">
    <property type="entry name" value="PreATP-grasp_dom_sf"/>
</dbReference>
<evidence type="ECO:0000256" key="2">
    <source>
        <dbReference type="ARBA" id="ARBA00022741"/>
    </source>
</evidence>
<keyword evidence="4" id="KW-0092">Biotin</keyword>
<accession>A0A382WYH4</accession>
<gene>
    <name evidence="6" type="ORF">METZ01_LOCUS416464</name>
</gene>
<dbReference type="InterPro" id="IPR011764">
    <property type="entry name" value="Biotin_carboxylation_dom"/>
</dbReference>
<dbReference type="PANTHER" id="PTHR18866:SF33">
    <property type="entry name" value="METHYLCROTONOYL-COA CARBOXYLASE SUBUNIT ALPHA, MITOCHONDRIAL-RELATED"/>
    <property type="match status" value="1"/>
</dbReference>
<dbReference type="Gene3D" id="3.40.50.20">
    <property type="match status" value="1"/>
</dbReference>
<feature type="domain" description="Biotin carboxylation" evidence="5">
    <location>
        <begin position="1"/>
        <end position="49"/>
    </location>
</feature>
<evidence type="ECO:0000313" key="6">
    <source>
        <dbReference type="EMBL" id="SVD63610.1"/>
    </source>
</evidence>
<sequence length="49" mass="5373">VHKRVLISNRGEIAIRIAKTANAMGIESVGIYPAADEFSLHAHTTTRKQ</sequence>
<protein>
    <recommendedName>
        <fullName evidence="5">Biotin carboxylation domain-containing protein</fullName>
    </recommendedName>
</protein>
<dbReference type="PROSITE" id="PS50979">
    <property type="entry name" value="BC"/>
    <property type="match status" value="1"/>
</dbReference>
<evidence type="ECO:0000256" key="3">
    <source>
        <dbReference type="ARBA" id="ARBA00022840"/>
    </source>
</evidence>
<evidence type="ECO:0000256" key="1">
    <source>
        <dbReference type="ARBA" id="ARBA00022598"/>
    </source>
</evidence>
<proteinExistence type="predicted"/>
<dbReference type="PANTHER" id="PTHR18866">
    <property type="entry name" value="CARBOXYLASE:PYRUVATE/ACETYL-COA/PROPIONYL-COA CARBOXYLASE"/>
    <property type="match status" value="1"/>
</dbReference>
<dbReference type="GO" id="GO:0004485">
    <property type="term" value="F:methylcrotonoyl-CoA carboxylase activity"/>
    <property type="evidence" value="ECO:0007669"/>
    <property type="project" value="TreeGrafter"/>
</dbReference>
<reference evidence="6" key="1">
    <citation type="submission" date="2018-05" db="EMBL/GenBank/DDBJ databases">
        <authorList>
            <person name="Lanie J.A."/>
            <person name="Ng W.-L."/>
            <person name="Kazmierczak K.M."/>
            <person name="Andrzejewski T.M."/>
            <person name="Davidsen T.M."/>
            <person name="Wayne K.J."/>
            <person name="Tettelin H."/>
            <person name="Glass J.I."/>
            <person name="Rusch D."/>
            <person name="Podicherti R."/>
            <person name="Tsui H.-C.T."/>
            <person name="Winkler M.E."/>
        </authorList>
    </citation>
    <scope>NUCLEOTIDE SEQUENCE</scope>
</reference>
<dbReference type="Pfam" id="PF00289">
    <property type="entry name" value="Biotin_carb_N"/>
    <property type="match status" value="1"/>
</dbReference>